<organism evidence="2 3">
    <name type="scientific">Vittaforma corneae (strain ATCC 50505)</name>
    <name type="common">Microsporidian parasite</name>
    <name type="synonym">Nosema corneum</name>
    <dbReference type="NCBI Taxonomy" id="993615"/>
    <lineage>
        <taxon>Eukaryota</taxon>
        <taxon>Fungi</taxon>
        <taxon>Fungi incertae sedis</taxon>
        <taxon>Microsporidia</taxon>
        <taxon>Nosematidae</taxon>
        <taxon>Vittaforma</taxon>
    </lineage>
</organism>
<name>L2GQ03_VITCO</name>
<dbReference type="AlphaFoldDB" id="L2GQ03"/>
<dbReference type="EMBL" id="JH370131">
    <property type="protein sequence ID" value="ELA42575.1"/>
    <property type="molecule type" value="Genomic_DNA"/>
</dbReference>
<feature type="region of interest" description="Disordered" evidence="1">
    <location>
        <begin position="34"/>
        <end position="99"/>
    </location>
</feature>
<proteinExistence type="predicted"/>
<reference evidence="3" key="1">
    <citation type="submission" date="2011-05" db="EMBL/GenBank/DDBJ databases">
        <title>The genome sequence of Vittaforma corneae strain ATCC 50505.</title>
        <authorList>
            <consortium name="The Broad Institute Genome Sequencing Platform"/>
            <person name="Cuomo C."/>
            <person name="Didier E."/>
            <person name="Bowers L."/>
            <person name="Young S.K."/>
            <person name="Zeng Q."/>
            <person name="Gargeya S."/>
            <person name="Fitzgerald M."/>
            <person name="Haas B."/>
            <person name="Abouelleil A."/>
            <person name="Alvarado L."/>
            <person name="Arachchi H.M."/>
            <person name="Berlin A."/>
            <person name="Chapman S.B."/>
            <person name="Gearin G."/>
            <person name="Goldberg J."/>
            <person name="Griggs A."/>
            <person name="Gujja S."/>
            <person name="Hansen M."/>
            <person name="Heiman D."/>
            <person name="Howarth C."/>
            <person name="Larimer J."/>
            <person name="Lui A."/>
            <person name="MacDonald P.J.P."/>
            <person name="McCowen C."/>
            <person name="Montmayeur A."/>
            <person name="Murphy C."/>
            <person name="Neiman D."/>
            <person name="Pearson M."/>
            <person name="Priest M."/>
            <person name="Roberts A."/>
            <person name="Saif S."/>
            <person name="Shea T."/>
            <person name="Sisk P."/>
            <person name="Stolte C."/>
            <person name="Sykes S."/>
            <person name="Wortman J."/>
            <person name="Nusbaum C."/>
            <person name="Birren B."/>
        </authorList>
    </citation>
    <scope>NUCLEOTIDE SEQUENCE [LARGE SCALE GENOMIC DNA]</scope>
    <source>
        <strain evidence="3">ATCC 50505</strain>
    </source>
</reference>
<dbReference type="Proteomes" id="UP000011082">
    <property type="component" value="Unassembled WGS sequence"/>
</dbReference>
<gene>
    <name evidence="2" type="ORF">VICG_00327</name>
</gene>
<feature type="compositionally biased region" description="Basic and acidic residues" evidence="1">
    <location>
        <begin position="34"/>
        <end position="43"/>
    </location>
</feature>
<feature type="compositionally biased region" description="Polar residues" evidence="1">
    <location>
        <begin position="48"/>
        <end position="58"/>
    </location>
</feature>
<protein>
    <submittedName>
        <fullName evidence="2">Uncharacterized protein</fullName>
    </submittedName>
</protein>
<keyword evidence="3" id="KW-1185">Reference proteome</keyword>
<feature type="compositionally biased region" description="Basic and acidic residues" evidence="1">
    <location>
        <begin position="70"/>
        <end position="90"/>
    </location>
</feature>
<evidence type="ECO:0000256" key="1">
    <source>
        <dbReference type="SAM" id="MobiDB-lite"/>
    </source>
</evidence>
<dbReference type="HOGENOM" id="CLU_1267774_0_0_1"/>
<dbReference type="GeneID" id="19881045"/>
<sequence>MPKKKIQKSFKNAVFESKMFKKFENDVILDKKEIAGHSSESKDPTFNPCGSQGHSSVGSEVGKSINIIEFTHRNDDSSKIETKKTDEGNKHKNNKNGRVGEENSISINIKQRRAITKCLVLRLPRNFAFENLKVKISTPPFMHETEDKEEENSKEDKADNRIDKQIESRLVQIKDRERSDLKSIDLAHVMQESTEEGEVKDASVLLQKKNVTIGRCYC</sequence>
<evidence type="ECO:0000313" key="3">
    <source>
        <dbReference type="Proteomes" id="UP000011082"/>
    </source>
</evidence>
<dbReference type="VEuPathDB" id="MicrosporidiaDB:VICG_00327"/>
<evidence type="ECO:0000313" key="2">
    <source>
        <dbReference type="EMBL" id="ELA42575.1"/>
    </source>
</evidence>
<dbReference type="RefSeq" id="XP_007603780.1">
    <property type="nucleotide sequence ID" value="XM_007603718.1"/>
</dbReference>
<dbReference type="InParanoid" id="L2GQ03"/>
<accession>L2GQ03</accession>